<gene>
    <name evidence="1" type="ORF">ColSpa_11739</name>
</gene>
<dbReference type="AlphaFoldDB" id="A0AA37UTA7"/>
<protein>
    <submittedName>
        <fullName evidence="1">Uncharacterized protein</fullName>
    </submittedName>
</protein>
<comment type="caution">
    <text evidence="1">The sequence shown here is derived from an EMBL/GenBank/DDBJ whole genome shotgun (WGS) entry which is preliminary data.</text>
</comment>
<name>A0AA37UTA7_9PEZI</name>
<evidence type="ECO:0000313" key="1">
    <source>
        <dbReference type="EMBL" id="GKT51558.1"/>
    </source>
</evidence>
<keyword evidence="2" id="KW-1185">Reference proteome</keyword>
<proteinExistence type="predicted"/>
<accession>A0AA37UTA7</accession>
<dbReference type="GeneID" id="73332541"/>
<dbReference type="EMBL" id="BQXU01000050">
    <property type="protein sequence ID" value="GKT51558.1"/>
    <property type="molecule type" value="Genomic_DNA"/>
</dbReference>
<dbReference type="RefSeq" id="XP_049133908.1">
    <property type="nucleotide sequence ID" value="XM_049277951.1"/>
</dbReference>
<dbReference type="Proteomes" id="UP001055115">
    <property type="component" value="Unassembled WGS sequence"/>
</dbReference>
<organism evidence="1 2">
    <name type="scientific">Colletotrichum spaethianum</name>
    <dbReference type="NCBI Taxonomy" id="700344"/>
    <lineage>
        <taxon>Eukaryota</taxon>
        <taxon>Fungi</taxon>
        <taxon>Dikarya</taxon>
        <taxon>Ascomycota</taxon>
        <taxon>Pezizomycotina</taxon>
        <taxon>Sordariomycetes</taxon>
        <taxon>Hypocreomycetidae</taxon>
        <taxon>Glomerellales</taxon>
        <taxon>Glomerellaceae</taxon>
        <taxon>Colletotrichum</taxon>
        <taxon>Colletotrichum spaethianum species complex</taxon>
    </lineage>
</organism>
<evidence type="ECO:0000313" key="2">
    <source>
        <dbReference type="Proteomes" id="UP001055115"/>
    </source>
</evidence>
<sequence>MDDVVIWQNRHHAAAESLVAYAAEAFLRNYYPSVAATLPTRDTITKKQQGLCRHQLRVSQPSHDARLVYDAVS</sequence>
<reference evidence="1 2" key="1">
    <citation type="submission" date="2022-03" db="EMBL/GenBank/DDBJ databases">
        <title>Genome data of Colletotrichum spp.</title>
        <authorList>
            <person name="Utami Y.D."/>
            <person name="Hiruma K."/>
        </authorList>
    </citation>
    <scope>NUCLEOTIDE SEQUENCE [LARGE SCALE GENOMIC DNA]</scope>
    <source>
        <strain evidence="1 2">MAFF 239500</strain>
    </source>
</reference>